<dbReference type="Gene3D" id="3.20.20.140">
    <property type="entry name" value="Metal-dependent hydrolases"/>
    <property type="match status" value="1"/>
</dbReference>
<dbReference type="SUPFAM" id="SSF52540">
    <property type="entry name" value="P-loop containing nucleoside triphosphate hydrolases"/>
    <property type="match status" value="1"/>
</dbReference>
<comment type="caution">
    <text evidence="2">The sequence shown here is derived from an EMBL/GenBank/DDBJ whole genome shotgun (WGS) entry which is preliminary data.</text>
</comment>
<dbReference type="AlphaFoldDB" id="A0A5C6DUL3"/>
<proteinExistence type="predicted"/>
<sequence length="937" mass="105968">MTEIIGSRWWKFDFHTHTPFSTDTPWHSLAGADELSPSAWLRKYMEAKIDCIAVTDHNGAGWVDKLAAEYRKLEENPPEWFRSLTLFPGVEISVNQGFHILGIFSPLTTTDSIHELLAVCGYMGLKGDPQVRTEKSCQDVVKIIRDRGGICIPAHVDIDNGLFAASETGQVSGDSQTIRQIWECNCFDAVEIRDPNWQPPGLWNDLRSELAVVVGSDCHNFRGERLPGQHFTWVKMGEPSFEGLQLALHDGNGTSIVRGETDADPNAHATPIIESVAINNLKLMGRSSGAMTTPLSPWLTALIGGRGSGKSTIIDSLRILFDRVGDLPKDMQSEFAEFQRIAPEKDKRGLLLEDTSISAIVLKNAARFRLTWTTTSGETKIERETAPDVWELDDGDVRQRFRVRVLSQKEVYEISRDPHALTNLIDQSEGLRLNDWREKRSQLHAKFKRLRNDQRELDSKIQPKQRLLGELGDVNIQLKVFEEGDNRQVLLDYQRRGRQERILDDQIEDVGRLEESIRGLVEEVAPNDFDEEQFDRDVQSDASAVKLIEEAVAKQQAAAASLRAIADDLQAFAIQWRSELSSTAWATTKKRVDERYEAVVSELTEAGVQDPNQYRKLVQQRALIEGELKQIGESEKRLAEIQVESRDCLREIAGHRREISQRRIEFLRDTLADNQFVRASVVPFGATADACETEFRRRVGCDQGFERDILGNENYTGAIGHLFTALPTEQEERSRVLDERLFELKSGVEEMAVGGDSKEYCTQSFAKRMAKLSPEQLDNVLLWFPDDVLKVEYCHDRSRNRWMPIEQGSPGQRSAAILAFLLSNETCPILLDQPEDDLDNHLIYDLIVQQIREKKSQRQIITATHNPNIVVNGDAELVLAMDATTGQCRVHPQRSGSLQEPRVRAEVCDVMEGGRQAFQKRYKRIMLPAPSNGGRHV</sequence>
<accession>A0A5C6DUL3</accession>
<protein>
    <recommendedName>
        <fullName evidence="1">Polymerase/histidinol phosphatase N-terminal domain-containing protein</fullName>
    </recommendedName>
</protein>
<dbReference type="Proteomes" id="UP000315471">
    <property type="component" value="Unassembled WGS sequence"/>
</dbReference>
<reference evidence="2 3" key="1">
    <citation type="submission" date="2019-02" db="EMBL/GenBank/DDBJ databases">
        <title>Deep-cultivation of Planctomycetes and their phenomic and genomic characterization uncovers novel biology.</title>
        <authorList>
            <person name="Wiegand S."/>
            <person name="Jogler M."/>
            <person name="Boedeker C."/>
            <person name="Pinto D."/>
            <person name="Vollmers J."/>
            <person name="Rivas-Marin E."/>
            <person name="Kohn T."/>
            <person name="Peeters S.H."/>
            <person name="Heuer A."/>
            <person name="Rast P."/>
            <person name="Oberbeckmann S."/>
            <person name="Bunk B."/>
            <person name="Jeske O."/>
            <person name="Meyerdierks A."/>
            <person name="Storesund J.E."/>
            <person name="Kallscheuer N."/>
            <person name="Luecker S."/>
            <person name="Lage O.M."/>
            <person name="Pohl T."/>
            <person name="Merkel B.J."/>
            <person name="Hornburger P."/>
            <person name="Mueller R.-W."/>
            <person name="Bruemmer F."/>
            <person name="Labrenz M."/>
            <person name="Spormann A.M."/>
            <person name="Op Den Camp H."/>
            <person name="Overmann J."/>
            <person name="Amann R."/>
            <person name="Jetten M.S.M."/>
            <person name="Mascher T."/>
            <person name="Medema M.H."/>
            <person name="Devos D.P."/>
            <person name="Kaster A.-K."/>
            <person name="Ovreas L."/>
            <person name="Rohde M."/>
            <person name="Galperin M.Y."/>
            <person name="Jogler C."/>
        </authorList>
    </citation>
    <scope>NUCLEOTIDE SEQUENCE [LARGE SCALE GENOMIC DNA]</scope>
    <source>
        <strain evidence="2 3">Q31b</strain>
    </source>
</reference>
<evidence type="ECO:0000313" key="3">
    <source>
        <dbReference type="Proteomes" id="UP000315471"/>
    </source>
</evidence>
<dbReference type="NCBIfam" id="NF045780">
    <property type="entry name" value="TrlF_fam_ATP"/>
    <property type="match status" value="1"/>
</dbReference>
<name>A0A5C6DUL3_9BACT</name>
<gene>
    <name evidence="2" type="ORF">Q31b_33110</name>
</gene>
<dbReference type="EMBL" id="SJPY01000005">
    <property type="protein sequence ID" value="TWU39995.1"/>
    <property type="molecule type" value="Genomic_DNA"/>
</dbReference>
<dbReference type="InterPro" id="IPR016195">
    <property type="entry name" value="Pol/histidinol_Pase-like"/>
</dbReference>
<dbReference type="Gene3D" id="3.40.50.300">
    <property type="entry name" value="P-loop containing nucleotide triphosphate hydrolases"/>
    <property type="match status" value="2"/>
</dbReference>
<dbReference type="InterPro" id="IPR052018">
    <property type="entry name" value="PHP_domain"/>
</dbReference>
<dbReference type="PANTHER" id="PTHR42924">
    <property type="entry name" value="EXONUCLEASE"/>
    <property type="match status" value="1"/>
</dbReference>
<keyword evidence="3" id="KW-1185">Reference proteome</keyword>
<dbReference type="GO" id="GO:0004534">
    <property type="term" value="F:5'-3' RNA exonuclease activity"/>
    <property type="evidence" value="ECO:0007669"/>
    <property type="project" value="TreeGrafter"/>
</dbReference>
<dbReference type="InterPro" id="IPR003141">
    <property type="entry name" value="Pol/His_phosphatase_N"/>
</dbReference>
<dbReference type="InterPro" id="IPR027417">
    <property type="entry name" value="P-loop_NTPase"/>
</dbReference>
<organism evidence="2 3">
    <name type="scientific">Novipirellula aureliae</name>
    <dbReference type="NCBI Taxonomy" id="2527966"/>
    <lineage>
        <taxon>Bacteria</taxon>
        <taxon>Pseudomonadati</taxon>
        <taxon>Planctomycetota</taxon>
        <taxon>Planctomycetia</taxon>
        <taxon>Pirellulales</taxon>
        <taxon>Pirellulaceae</taxon>
        <taxon>Novipirellula</taxon>
    </lineage>
</organism>
<dbReference type="SMART" id="SM00481">
    <property type="entry name" value="POLIIIAc"/>
    <property type="match status" value="1"/>
</dbReference>
<dbReference type="SUPFAM" id="SSF89550">
    <property type="entry name" value="PHP domain-like"/>
    <property type="match status" value="1"/>
</dbReference>
<dbReference type="InterPro" id="IPR054787">
    <property type="entry name" value="TrlF_ATPase"/>
</dbReference>
<dbReference type="PANTHER" id="PTHR42924:SF3">
    <property type="entry name" value="POLYMERASE_HISTIDINOL PHOSPHATASE N-TERMINAL DOMAIN-CONTAINING PROTEIN"/>
    <property type="match status" value="1"/>
</dbReference>
<dbReference type="GO" id="GO:0035312">
    <property type="term" value="F:5'-3' DNA exonuclease activity"/>
    <property type="evidence" value="ECO:0007669"/>
    <property type="project" value="TreeGrafter"/>
</dbReference>
<evidence type="ECO:0000313" key="2">
    <source>
        <dbReference type="EMBL" id="TWU39995.1"/>
    </source>
</evidence>
<evidence type="ECO:0000259" key="1">
    <source>
        <dbReference type="SMART" id="SM00481"/>
    </source>
</evidence>
<feature type="domain" description="Polymerase/histidinol phosphatase N-terminal" evidence="1">
    <location>
        <begin position="12"/>
        <end position="96"/>
    </location>
</feature>